<organism evidence="2 3">
    <name type="scientific">Halanaerobium congolense</name>
    <dbReference type="NCBI Taxonomy" id="54121"/>
    <lineage>
        <taxon>Bacteria</taxon>
        <taxon>Bacillati</taxon>
        <taxon>Bacillota</taxon>
        <taxon>Clostridia</taxon>
        <taxon>Halanaerobiales</taxon>
        <taxon>Halanaerobiaceae</taxon>
        <taxon>Halanaerobium</taxon>
    </lineage>
</organism>
<dbReference type="Proteomes" id="UP000198945">
    <property type="component" value="Unassembled WGS sequence"/>
</dbReference>
<dbReference type="RefSeq" id="WP_089717472.1">
    <property type="nucleotide sequence ID" value="NZ_FNEH01000027.1"/>
</dbReference>
<evidence type="ECO:0000256" key="1">
    <source>
        <dbReference type="SAM" id="Phobius"/>
    </source>
</evidence>
<accession>A0A1G8QWW6</accession>
<gene>
    <name evidence="2" type="ORF">SAMN04515654_12718</name>
</gene>
<reference evidence="2 3" key="1">
    <citation type="submission" date="2016-10" db="EMBL/GenBank/DDBJ databases">
        <authorList>
            <person name="de Groot N.N."/>
        </authorList>
    </citation>
    <scope>NUCLEOTIDE SEQUENCE [LARGE SCALE GENOMIC DNA]</scope>
    <source>
        <strain evidence="2 3">WG7</strain>
    </source>
</reference>
<evidence type="ECO:0000313" key="2">
    <source>
        <dbReference type="EMBL" id="SDJ09198.1"/>
    </source>
</evidence>
<feature type="transmembrane region" description="Helical" evidence="1">
    <location>
        <begin position="73"/>
        <end position="99"/>
    </location>
</feature>
<sequence>MDFSIILSLVGIVISIYTVADQTQKQNIRYKISYLHIILLILFSVFLLITLVAGEYYNAVNPSLQVENDYFSLSYTVIASLISLLILILISILAGYIIFNKKIVKKKKLVSKLKEDFYNNSFVQIINSLDYYFDNLNKYYLPEGRKATTRQENLSRIFQNKDTFNKFELAKNYLYNFINKNRIRYSTKFDELLQLLFLNENFIEELADRNPYFFVTILESKLQINYKEQFVEQFLEYLIIENNDLLFFQVNNTNEIYLKNDTYKINSENYLIYYLFKDIELANELKAWKNIGEPALSYLDNVNDQMCLELKTDIYVEEKAGDSVVYNSIKIFDIMIRRALEQNASTFMRLDYYSHFINKIARNYRCNSIDIMCLEKEFLNIYDYSIYQIFYNLISWIKISFNENIDYSIELEQENCEFEGGNIPKASIIIATQSLETIVNRKIREKLIDKILNLIIDLYFSLELEFNEEAKQYSNVLLSCLHKRDDETKTALKKILNNYDYIPQFNKIDGTRAVRKIKNSFSVR</sequence>
<proteinExistence type="predicted"/>
<feature type="transmembrane region" description="Helical" evidence="1">
    <location>
        <begin position="6"/>
        <end position="22"/>
    </location>
</feature>
<keyword evidence="1" id="KW-1133">Transmembrane helix</keyword>
<dbReference type="AlphaFoldDB" id="A0A1G8QWW6"/>
<dbReference type="EMBL" id="FNEH01000027">
    <property type="protein sequence ID" value="SDJ09198.1"/>
    <property type="molecule type" value="Genomic_DNA"/>
</dbReference>
<keyword evidence="1" id="KW-0812">Transmembrane</keyword>
<feature type="transmembrane region" description="Helical" evidence="1">
    <location>
        <begin position="34"/>
        <end position="53"/>
    </location>
</feature>
<name>A0A1G8QWW6_9FIRM</name>
<keyword evidence="1" id="KW-0472">Membrane</keyword>
<protein>
    <submittedName>
        <fullName evidence="2">Uncharacterized protein</fullName>
    </submittedName>
</protein>
<evidence type="ECO:0000313" key="3">
    <source>
        <dbReference type="Proteomes" id="UP000198945"/>
    </source>
</evidence>